<dbReference type="EC" id="6.3.2.13" evidence="8 13"/>
<dbReference type="GO" id="GO:0008360">
    <property type="term" value="P:regulation of cell shape"/>
    <property type="evidence" value="ECO:0007669"/>
    <property type="project" value="UniProtKB-KW"/>
</dbReference>
<comment type="PTM">
    <text evidence="13">Carboxylation is probably crucial for Mg(2+) binding and, consequently, for the gamma-phosphate positioning of ATP.</text>
</comment>
<sequence length="509" mass="55938">MNLSILLKGINILGISGPSGSEVNVSSVCYNSRQCTPDSLFVAIRGLKSDGHEYIDDAVRCGAKVIVCEKEVTMPPEITVVRVENGRRTLGLLARNFYADPSRCLVAVAVMGTNGKTTVTYILESIFQAAGFSCGVLGTVNYRYPGLVMEAPNTTPESLDLQRIIREMVDHGVTHLVAEVSSHAVDLRRIDDCDFDLGIFTNLTQDHLDYHKTMENYFQAKKRFFSEVLPGGRKQHRYAMAVNADDPWGKRLIRETGEISRPLTFGIEEKADIRASSFDLSLDGIRAEIVVGSMSFDVDTALIGKFNLYNVLAAVSASVALRVPIEAIRRGVRAMNAVPGRLEKVSGSTQPDVFVDYAHTDDALRRVLQSLSPFKRGRIITVFGCGGDRDRGKRPLMGKVATNYSDLTILTSDNPRSEDPLSIIRDIEVGINSQSIPEGSSEDLSRGMTGRGYVVIPDRREAIGAAIRSARPSDIVLIAGKGHEDYQIIGEKRLFFDDRAVAKEFLQNT</sequence>
<dbReference type="Proteomes" id="UP000001933">
    <property type="component" value="Chromosome"/>
</dbReference>
<dbReference type="NCBIfam" id="TIGR01085">
    <property type="entry name" value="murE"/>
    <property type="match status" value="1"/>
</dbReference>
<feature type="domain" description="Mur ligase N-terminal catalytic" evidence="15">
    <location>
        <begin position="25"/>
        <end position="98"/>
    </location>
</feature>
<keyword evidence="13 18" id="KW-0436">Ligase</keyword>
<dbReference type="NCBIfam" id="NF001124">
    <property type="entry name" value="PRK00139.1-2"/>
    <property type="match status" value="1"/>
</dbReference>
<dbReference type="NCBIfam" id="NF001126">
    <property type="entry name" value="PRK00139.1-4"/>
    <property type="match status" value="1"/>
</dbReference>
<dbReference type="InterPro" id="IPR013221">
    <property type="entry name" value="Mur_ligase_cen"/>
</dbReference>
<evidence type="ECO:0000256" key="7">
    <source>
        <dbReference type="ARBA" id="ARBA00050251"/>
    </source>
</evidence>
<evidence type="ECO:0000256" key="10">
    <source>
        <dbReference type="ARBA" id="ARBA00075482"/>
    </source>
</evidence>
<dbReference type="EMBL" id="CP000252">
    <property type="protein sequence ID" value="ABC76554.1"/>
    <property type="molecule type" value="Genomic_DNA"/>
</dbReference>
<dbReference type="Gene3D" id="3.40.1190.10">
    <property type="entry name" value="Mur-like, catalytic domain"/>
    <property type="match status" value="1"/>
</dbReference>
<dbReference type="Gene3D" id="3.90.190.20">
    <property type="entry name" value="Mur ligase, C-terminal domain"/>
    <property type="match status" value="1"/>
</dbReference>
<dbReference type="PANTHER" id="PTHR23135">
    <property type="entry name" value="MUR LIGASE FAMILY MEMBER"/>
    <property type="match status" value="1"/>
</dbReference>
<dbReference type="HAMAP" id="MF_00208">
    <property type="entry name" value="MurE"/>
    <property type="match status" value="1"/>
</dbReference>
<dbReference type="KEGG" id="sat:SYN_01740"/>
<evidence type="ECO:0000256" key="4">
    <source>
        <dbReference type="ARBA" id="ARBA00022984"/>
    </source>
</evidence>
<evidence type="ECO:0000313" key="19">
    <source>
        <dbReference type="Proteomes" id="UP000001933"/>
    </source>
</evidence>
<evidence type="ECO:0000256" key="8">
    <source>
        <dbReference type="ARBA" id="ARBA00066633"/>
    </source>
</evidence>
<dbReference type="InterPro" id="IPR036565">
    <property type="entry name" value="Mur-like_cat_sf"/>
</dbReference>
<dbReference type="GO" id="GO:0005737">
    <property type="term" value="C:cytoplasm"/>
    <property type="evidence" value="ECO:0007669"/>
    <property type="project" value="UniProtKB-SubCell"/>
</dbReference>
<dbReference type="Pfam" id="PF02875">
    <property type="entry name" value="Mur_ligase_C"/>
    <property type="match status" value="1"/>
</dbReference>
<keyword evidence="4 13" id="KW-0573">Peptidoglycan synthesis</keyword>
<evidence type="ECO:0000256" key="5">
    <source>
        <dbReference type="ARBA" id="ARBA00023306"/>
    </source>
</evidence>
<feature type="binding site" evidence="13">
    <location>
        <position position="32"/>
    </location>
    <ligand>
        <name>UDP-N-acetyl-alpha-D-muramoyl-L-alanyl-D-glutamate</name>
        <dbReference type="ChEBI" id="CHEBI:83900"/>
    </ligand>
</feature>
<comment type="catalytic activity">
    <reaction evidence="7 13">
        <text>UDP-N-acetyl-alpha-D-muramoyl-L-alanyl-D-glutamate + meso-2,6-diaminopimelate + ATP = UDP-N-acetyl-alpha-D-muramoyl-L-alanyl-gamma-D-glutamyl-meso-2,6-diaminopimelate + ADP + phosphate + H(+)</text>
        <dbReference type="Rhea" id="RHEA:23676"/>
        <dbReference type="ChEBI" id="CHEBI:15378"/>
        <dbReference type="ChEBI" id="CHEBI:30616"/>
        <dbReference type="ChEBI" id="CHEBI:43474"/>
        <dbReference type="ChEBI" id="CHEBI:57791"/>
        <dbReference type="ChEBI" id="CHEBI:83900"/>
        <dbReference type="ChEBI" id="CHEBI:83905"/>
        <dbReference type="ChEBI" id="CHEBI:456216"/>
        <dbReference type="EC" id="6.3.2.13"/>
    </reaction>
</comment>
<feature type="binding site" evidence="13">
    <location>
        <begin position="154"/>
        <end position="155"/>
    </location>
    <ligand>
        <name>UDP-N-acetyl-alpha-D-muramoyl-L-alanyl-D-glutamate</name>
        <dbReference type="ChEBI" id="CHEBI:83900"/>
    </ligand>
</feature>
<keyword evidence="13" id="KW-0547">Nucleotide-binding</keyword>
<dbReference type="AlphaFoldDB" id="Q2LR45"/>
<feature type="binding site" evidence="13">
    <location>
        <position position="153"/>
    </location>
    <ligand>
        <name>UDP-N-acetyl-alpha-D-muramoyl-L-alanyl-D-glutamate</name>
        <dbReference type="ChEBI" id="CHEBI:83900"/>
    </ligand>
</feature>
<evidence type="ECO:0000256" key="13">
    <source>
        <dbReference type="HAMAP-Rule" id="MF_00208"/>
    </source>
</evidence>
<feature type="binding site" evidence="13">
    <location>
        <position position="484"/>
    </location>
    <ligand>
        <name>meso-2,6-diaminopimelate</name>
        <dbReference type="ChEBI" id="CHEBI:57791"/>
    </ligand>
</feature>
<feature type="short sequence motif" description="Meso-diaminopimelate recognition motif" evidence="13">
    <location>
        <begin position="413"/>
        <end position="416"/>
    </location>
</feature>
<comment type="cofactor">
    <cofactor evidence="13">
        <name>Mg(2+)</name>
        <dbReference type="ChEBI" id="CHEBI:18420"/>
    </cofactor>
</comment>
<dbReference type="GO" id="GO:0071555">
    <property type="term" value="P:cell wall organization"/>
    <property type="evidence" value="ECO:0007669"/>
    <property type="project" value="UniProtKB-KW"/>
</dbReference>
<evidence type="ECO:0000256" key="12">
    <source>
        <dbReference type="ARBA" id="ARBA00081560"/>
    </source>
</evidence>
<dbReference type="GO" id="GO:0051301">
    <property type="term" value="P:cell division"/>
    <property type="evidence" value="ECO:0007669"/>
    <property type="project" value="UniProtKB-KW"/>
</dbReference>
<comment type="pathway">
    <text evidence="13 14">Cell wall biogenesis; peptidoglycan biosynthesis.</text>
</comment>
<evidence type="ECO:0000256" key="1">
    <source>
        <dbReference type="ARBA" id="ARBA00005898"/>
    </source>
</evidence>
<dbReference type="SUPFAM" id="SSF53244">
    <property type="entry name" value="MurD-like peptide ligases, peptide-binding domain"/>
    <property type="match status" value="1"/>
</dbReference>
<proteinExistence type="inferred from homology"/>
<evidence type="ECO:0000256" key="6">
    <source>
        <dbReference type="ARBA" id="ARBA00023316"/>
    </source>
</evidence>
<feature type="domain" description="Mur ligase C-terminal" evidence="16">
    <location>
        <begin position="340"/>
        <end position="482"/>
    </location>
</feature>
<dbReference type="SUPFAM" id="SSF53623">
    <property type="entry name" value="MurD-like peptide ligases, catalytic domain"/>
    <property type="match status" value="1"/>
</dbReference>
<dbReference type="OrthoDB" id="9800958at2"/>
<evidence type="ECO:0000256" key="3">
    <source>
        <dbReference type="ARBA" id="ARBA00022960"/>
    </source>
</evidence>
<protein>
    <recommendedName>
        <fullName evidence="9 13">UDP-N-acetylmuramoyl-L-alanyl-D-glutamate--2,6-diaminopimelate ligase</fullName>
        <ecNumber evidence="8 13">6.3.2.13</ecNumber>
    </recommendedName>
    <alternativeName>
        <fullName evidence="10 13">Meso-A2pm-adding enzyme</fullName>
    </alternativeName>
    <alternativeName>
        <fullName evidence="11 13">Meso-diaminopimelate-adding enzyme</fullName>
    </alternativeName>
    <alternativeName>
        <fullName evidence="12 13">UDP-MurNAc-L-Ala-D-Glu:meso-diaminopimelate ligase</fullName>
    </alternativeName>
    <alternativeName>
        <fullName evidence="13">UDP-MurNAc-tripeptide synthetase</fullName>
    </alternativeName>
    <alternativeName>
        <fullName evidence="13">UDP-N-acetylmuramyl-tripeptide synthetase</fullName>
    </alternativeName>
</protein>
<evidence type="ECO:0000256" key="2">
    <source>
        <dbReference type="ARBA" id="ARBA00022618"/>
    </source>
</evidence>
<comment type="similarity">
    <text evidence="1 13">Belongs to the MurCDEF family. MurE subfamily.</text>
</comment>
<dbReference type="GO" id="GO:0008765">
    <property type="term" value="F:UDP-N-acetylmuramoylalanyl-D-glutamate-2,6-diaminopimelate ligase activity"/>
    <property type="evidence" value="ECO:0007669"/>
    <property type="project" value="UniProtKB-UniRule"/>
</dbReference>
<evidence type="ECO:0000259" key="15">
    <source>
        <dbReference type="Pfam" id="PF01225"/>
    </source>
</evidence>
<dbReference type="InterPro" id="IPR004101">
    <property type="entry name" value="Mur_ligase_C"/>
</dbReference>
<dbReference type="Gene3D" id="3.40.1390.10">
    <property type="entry name" value="MurE/MurF, N-terminal domain"/>
    <property type="match status" value="1"/>
</dbReference>
<dbReference type="FunFam" id="3.90.190.20:FF:000006">
    <property type="entry name" value="UDP-N-acetylmuramoyl-L-alanyl-D-glutamate--2,6-diaminopimelate ligase"/>
    <property type="match status" value="1"/>
</dbReference>
<keyword evidence="3 13" id="KW-0133">Cell shape</keyword>
<feature type="binding site" evidence="13">
    <location>
        <position position="181"/>
    </location>
    <ligand>
        <name>UDP-N-acetyl-alpha-D-muramoyl-L-alanyl-D-glutamate</name>
        <dbReference type="ChEBI" id="CHEBI:83900"/>
    </ligand>
</feature>
<dbReference type="InterPro" id="IPR000713">
    <property type="entry name" value="Mur_ligase_N"/>
</dbReference>
<dbReference type="InterPro" id="IPR005761">
    <property type="entry name" value="UDP-N-AcMur-Glu-dNH2Pim_ligase"/>
</dbReference>
<dbReference type="HOGENOM" id="CLU_022291_4_1_7"/>
<dbReference type="FunCoup" id="Q2LR45">
    <property type="interactions" value="533"/>
</dbReference>
<evidence type="ECO:0000313" key="18">
    <source>
        <dbReference type="EMBL" id="ABC76554.1"/>
    </source>
</evidence>
<dbReference type="RefSeq" id="WP_011416588.1">
    <property type="nucleotide sequence ID" value="NC_007759.1"/>
</dbReference>
<keyword evidence="19" id="KW-1185">Reference proteome</keyword>
<reference evidence="18 19" key="1">
    <citation type="journal article" date="2007" name="Proc. Natl. Acad. Sci. U.S.A.">
        <title>The genome of Syntrophus aciditrophicus: life at the thermodynamic limit of microbial growth.</title>
        <authorList>
            <person name="McInerney M.J."/>
            <person name="Rohlin L."/>
            <person name="Mouttaki H."/>
            <person name="Kim U."/>
            <person name="Krupp R.S."/>
            <person name="Rios-Hernandez L."/>
            <person name="Sieber J."/>
            <person name="Struchtemeyer C.G."/>
            <person name="Bhattacharyya A."/>
            <person name="Campbell J.W."/>
            <person name="Gunsalus R.P."/>
        </authorList>
    </citation>
    <scope>NUCLEOTIDE SEQUENCE [LARGE SCALE GENOMIC DNA]</scope>
    <source>
        <strain evidence="18 19">SB</strain>
    </source>
</reference>
<dbReference type="Pfam" id="PF08245">
    <property type="entry name" value="Mur_ligase_M"/>
    <property type="match status" value="1"/>
</dbReference>
<feature type="binding site" evidence="13">
    <location>
        <position position="389"/>
    </location>
    <ligand>
        <name>meso-2,6-diaminopimelate</name>
        <dbReference type="ChEBI" id="CHEBI:57791"/>
    </ligand>
</feature>
<evidence type="ECO:0000256" key="14">
    <source>
        <dbReference type="RuleBase" id="RU004135"/>
    </source>
</evidence>
<accession>Q2LR45</accession>
<feature type="modified residue" description="N6-carboxylysine" evidence="13">
    <location>
        <position position="221"/>
    </location>
</feature>
<dbReference type="PANTHER" id="PTHR23135:SF4">
    <property type="entry name" value="UDP-N-ACETYLMURAMOYL-L-ALANYL-D-GLUTAMATE--2,6-DIAMINOPIMELATE LIGASE MURE HOMOLOG, CHLOROPLASTIC"/>
    <property type="match status" value="1"/>
</dbReference>
<comment type="function">
    <text evidence="13">Catalyzes the addition of meso-diaminopimelic acid to the nucleotide precursor UDP-N-acetylmuramoyl-L-alanyl-D-glutamate (UMAG) in the biosynthesis of bacterial cell-wall peptidoglycan.</text>
</comment>
<keyword evidence="13" id="KW-0460">Magnesium</keyword>
<name>Q2LR45_SYNAS</name>
<dbReference type="UniPathway" id="UPA00219"/>
<keyword evidence="6 13" id="KW-0961">Cell wall biogenesis/degradation</keyword>
<dbReference type="eggNOG" id="COG0769">
    <property type="taxonomic scope" value="Bacteria"/>
</dbReference>
<dbReference type="GO" id="GO:0009252">
    <property type="term" value="P:peptidoglycan biosynthetic process"/>
    <property type="evidence" value="ECO:0007669"/>
    <property type="project" value="UniProtKB-UniRule"/>
</dbReference>
<dbReference type="InterPro" id="IPR036615">
    <property type="entry name" value="Mur_ligase_C_dom_sf"/>
</dbReference>
<keyword evidence="13" id="KW-0067">ATP-binding</keyword>
<evidence type="ECO:0000256" key="11">
    <source>
        <dbReference type="ARBA" id="ARBA00076158"/>
    </source>
</evidence>
<organism evidence="18 19">
    <name type="scientific">Syntrophus aciditrophicus (strain SB)</name>
    <dbReference type="NCBI Taxonomy" id="56780"/>
    <lineage>
        <taxon>Bacteria</taxon>
        <taxon>Pseudomonadati</taxon>
        <taxon>Thermodesulfobacteriota</taxon>
        <taxon>Syntrophia</taxon>
        <taxon>Syntrophales</taxon>
        <taxon>Syntrophaceae</taxon>
        <taxon>Syntrophus</taxon>
    </lineage>
</organism>
<feature type="domain" description="Mur ligase central" evidence="17">
    <location>
        <begin position="111"/>
        <end position="317"/>
    </location>
</feature>
<dbReference type="STRING" id="56780.SYN_01740"/>
<feature type="binding site" evidence="13">
    <location>
        <position position="189"/>
    </location>
    <ligand>
        <name>UDP-N-acetyl-alpha-D-muramoyl-L-alanyl-D-glutamate</name>
        <dbReference type="ChEBI" id="CHEBI:83900"/>
    </ligand>
</feature>
<dbReference type="Pfam" id="PF01225">
    <property type="entry name" value="Mur_ligase"/>
    <property type="match status" value="1"/>
</dbReference>
<dbReference type="GO" id="GO:0005524">
    <property type="term" value="F:ATP binding"/>
    <property type="evidence" value="ECO:0007669"/>
    <property type="project" value="UniProtKB-UniRule"/>
</dbReference>
<feature type="binding site" evidence="13">
    <location>
        <begin position="112"/>
        <end position="118"/>
    </location>
    <ligand>
        <name>ATP</name>
        <dbReference type="ChEBI" id="CHEBI:30616"/>
    </ligand>
</feature>
<dbReference type="InParanoid" id="Q2LR45"/>
<evidence type="ECO:0000256" key="9">
    <source>
        <dbReference type="ARBA" id="ARBA00072883"/>
    </source>
</evidence>
<evidence type="ECO:0000259" key="16">
    <source>
        <dbReference type="Pfam" id="PF02875"/>
    </source>
</evidence>
<keyword evidence="13" id="KW-0963">Cytoplasm</keyword>
<keyword evidence="5 13" id="KW-0131">Cell cycle</keyword>
<evidence type="ECO:0000259" key="17">
    <source>
        <dbReference type="Pfam" id="PF08245"/>
    </source>
</evidence>
<feature type="binding site" evidence="13">
    <location>
        <position position="480"/>
    </location>
    <ligand>
        <name>meso-2,6-diaminopimelate</name>
        <dbReference type="ChEBI" id="CHEBI:57791"/>
    </ligand>
</feature>
<dbReference type="SUPFAM" id="SSF63418">
    <property type="entry name" value="MurE/MurF N-terminal domain"/>
    <property type="match status" value="1"/>
</dbReference>
<dbReference type="GO" id="GO:0000287">
    <property type="term" value="F:magnesium ion binding"/>
    <property type="evidence" value="ECO:0007669"/>
    <property type="project" value="UniProtKB-UniRule"/>
</dbReference>
<dbReference type="InterPro" id="IPR035911">
    <property type="entry name" value="MurE/MurF_N"/>
</dbReference>
<keyword evidence="2 13" id="KW-0132">Cell division</keyword>
<gene>
    <name evidence="13" type="primary">murE</name>
    <name evidence="18" type="ORF">SYN_01740</name>
</gene>
<comment type="subcellular location">
    <subcellularLocation>
        <location evidence="13 14">Cytoplasm</location>
    </subcellularLocation>
</comment>
<feature type="binding site" evidence="13">
    <location>
        <begin position="413"/>
        <end position="416"/>
    </location>
    <ligand>
        <name>meso-2,6-diaminopimelate</name>
        <dbReference type="ChEBI" id="CHEBI:57791"/>
    </ligand>
</feature>
<comment type="caution">
    <text evidence="13">Lacks conserved residue(s) required for the propagation of feature annotation.</text>
</comment>